<dbReference type="PANTHER" id="PTHR34299:SF1">
    <property type="entry name" value="DIACYLGLYCEROL KINASE"/>
    <property type="match status" value="1"/>
</dbReference>
<keyword evidence="16 24" id="KW-0443">Lipid metabolism</keyword>
<evidence type="ECO:0000313" key="25">
    <source>
        <dbReference type="EMBL" id="SDX45654.1"/>
    </source>
</evidence>
<feature type="binding site" evidence="21">
    <location>
        <position position="71"/>
    </location>
    <ligand>
        <name>substrate</name>
    </ligand>
</feature>
<feature type="binding site" evidence="23">
    <location>
        <position position="30"/>
    </location>
    <ligand>
        <name>a divalent metal cation</name>
        <dbReference type="ChEBI" id="CHEBI:60240"/>
    </ligand>
</feature>
<dbReference type="GO" id="GO:0004143">
    <property type="term" value="F:ATP-dependent diacylglycerol kinase activity"/>
    <property type="evidence" value="ECO:0007669"/>
    <property type="project" value="UniProtKB-EC"/>
</dbReference>
<keyword evidence="18" id="KW-0594">Phospholipid biosynthesis</keyword>
<dbReference type="CDD" id="cd14264">
    <property type="entry name" value="DAGK_IM"/>
    <property type="match status" value="1"/>
</dbReference>
<evidence type="ECO:0000256" key="11">
    <source>
        <dbReference type="ARBA" id="ARBA00022741"/>
    </source>
</evidence>
<dbReference type="GO" id="GO:0046872">
    <property type="term" value="F:metal ion binding"/>
    <property type="evidence" value="ECO:0007669"/>
    <property type="project" value="UniProtKB-KW"/>
</dbReference>
<keyword evidence="8 24" id="KW-0808">Transferase</keyword>
<dbReference type="AlphaFoldDB" id="A0A1H3BW95"/>
<protein>
    <recommendedName>
        <fullName evidence="4 24">Diacylglycerol kinase</fullName>
        <ecNumber evidence="3 24">2.7.1.107</ecNumber>
    </recommendedName>
</protein>
<dbReference type="RefSeq" id="WP_091331924.1">
    <property type="nucleotide sequence ID" value="NZ_FNOW01000004.1"/>
</dbReference>
<dbReference type="PROSITE" id="PS01069">
    <property type="entry name" value="DAGK_PROKAR"/>
    <property type="match status" value="1"/>
</dbReference>
<keyword evidence="15 24" id="KW-1133">Transmembrane helix</keyword>
<evidence type="ECO:0000256" key="3">
    <source>
        <dbReference type="ARBA" id="ARBA00012133"/>
    </source>
</evidence>
<dbReference type="Pfam" id="PF01219">
    <property type="entry name" value="DAGK_prokar"/>
    <property type="match status" value="1"/>
</dbReference>
<keyword evidence="7 24" id="KW-0997">Cell inner membrane</keyword>
<keyword evidence="5" id="KW-1003">Cell membrane</keyword>
<evidence type="ECO:0000256" key="9">
    <source>
        <dbReference type="ARBA" id="ARBA00022692"/>
    </source>
</evidence>
<evidence type="ECO:0000256" key="5">
    <source>
        <dbReference type="ARBA" id="ARBA00022475"/>
    </source>
</evidence>
<evidence type="ECO:0000256" key="7">
    <source>
        <dbReference type="ARBA" id="ARBA00022519"/>
    </source>
</evidence>
<evidence type="ECO:0000256" key="22">
    <source>
        <dbReference type="PIRSR" id="PIRSR600829-3"/>
    </source>
</evidence>
<evidence type="ECO:0000256" key="17">
    <source>
        <dbReference type="ARBA" id="ARBA00023136"/>
    </source>
</evidence>
<evidence type="ECO:0000256" key="21">
    <source>
        <dbReference type="PIRSR" id="PIRSR600829-2"/>
    </source>
</evidence>
<feature type="binding site" evidence="22">
    <location>
        <position position="11"/>
    </location>
    <ligand>
        <name>ATP</name>
        <dbReference type="ChEBI" id="CHEBI:30616"/>
    </ligand>
</feature>
<comment type="subcellular location">
    <subcellularLocation>
        <location evidence="1 24">Cell inner membrane</location>
        <topology evidence="1 24">Multi-pass membrane protein</topology>
    </subcellularLocation>
</comment>
<evidence type="ECO:0000313" key="26">
    <source>
        <dbReference type="Proteomes" id="UP000198672"/>
    </source>
</evidence>
<feature type="active site" description="Proton acceptor" evidence="20">
    <location>
        <position position="71"/>
    </location>
</feature>
<keyword evidence="17 24" id="KW-0472">Membrane</keyword>
<dbReference type="STRING" id="61595.SAMN05421644_10414"/>
<dbReference type="InterPro" id="IPR000829">
    <property type="entry name" value="DAGK"/>
</dbReference>
<feature type="binding site" evidence="21">
    <location>
        <position position="100"/>
    </location>
    <ligand>
        <name>substrate</name>
    </ligand>
</feature>
<evidence type="ECO:0000256" key="18">
    <source>
        <dbReference type="ARBA" id="ARBA00023209"/>
    </source>
</evidence>
<name>A0A1H3BW95_ALLWA</name>
<evidence type="ECO:0000256" key="10">
    <source>
        <dbReference type="ARBA" id="ARBA00022723"/>
    </source>
</evidence>
<accession>A0A1H3BW95</accession>
<feature type="transmembrane region" description="Helical" evidence="24">
    <location>
        <begin position="98"/>
        <end position="119"/>
    </location>
</feature>
<feature type="binding site" evidence="22">
    <location>
        <position position="30"/>
    </location>
    <ligand>
        <name>ATP</name>
        <dbReference type="ChEBI" id="CHEBI:30616"/>
    </ligand>
</feature>
<dbReference type="EMBL" id="FNOW01000004">
    <property type="protein sequence ID" value="SDX45654.1"/>
    <property type="molecule type" value="Genomic_DNA"/>
</dbReference>
<evidence type="ECO:0000256" key="15">
    <source>
        <dbReference type="ARBA" id="ARBA00022989"/>
    </source>
</evidence>
<evidence type="ECO:0000256" key="2">
    <source>
        <dbReference type="ARBA" id="ARBA00005967"/>
    </source>
</evidence>
<dbReference type="Proteomes" id="UP000198672">
    <property type="component" value="Unassembled WGS sequence"/>
</dbReference>
<sequence>MANHNVRGWRRVVRAFGYSMKGFKACFELEEAFRQEIFLLIPLVPLGIWLGATPIERAMLVGSLLIVPIVELLNSAIEANVDRVGLERHELSGRAKDIASAAVFSSIAFCLVIWALILLPKWL</sequence>
<keyword evidence="12 24" id="KW-0418">Kinase</keyword>
<feature type="binding site" evidence="22">
    <location>
        <begin position="87"/>
        <end position="89"/>
    </location>
    <ligand>
        <name>ATP</name>
        <dbReference type="ChEBI" id="CHEBI:30616"/>
    </ligand>
</feature>
<gene>
    <name evidence="25" type="ORF">SAMN05421644_10414</name>
</gene>
<keyword evidence="6" id="KW-0444">Lipid biosynthesis</keyword>
<dbReference type="EC" id="2.7.1.107" evidence="3 24"/>
<evidence type="ECO:0000256" key="12">
    <source>
        <dbReference type="ARBA" id="ARBA00022777"/>
    </source>
</evidence>
<evidence type="ECO:0000256" key="4">
    <source>
        <dbReference type="ARBA" id="ARBA00017575"/>
    </source>
</evidence>
<organism evidence="25 26">
    <name type="scientific">Allochromatium warmingii</name>
    <name type="common">Chromatium warmingii</name>
    <dbReference type="NCBI Taxonomy" id="61595"/>
    <lineage>
        <taxon>Bacteria</taxon>
        <taxon>Pseudomonadati</taxon>
        <taxon>Pseudomonadota</taxon>
        <taxon>Gammaproteobacteria</taxon>
        <taxon>Chromatiales</taxon>
        <taxon>Chromatiaceae</taxon>
        <taxon>Allochromatium</taxon>
    </lineage>
</organism>
<feature type="binding site" evidence="23">
    <location>
        <position position="78"/>
    </location>
    <ligand>
        <name>a divalent metal cation</name>
        <dbReference type="ChEBI" id="CHEBI:60240"/>
    </ligand>
</feature>
<evidence type="ECO:0000256" key="14">
    <source>
        <dbReference type="ARBA" id="ARBA00022842"/>
    </source>
</evidence>
<proteinExistence type="inferred from homology"/>
<evidence type="ECO:0000256" key="16">
    <source>
        <dbReference type="ARBA" id="ARBA00023098"/>
    </source>
</evidence>
<feature type="binding site" evidence="21">
    <location>
        <position position="11"/>
    </location>
    <ligand>
        <name>substrate</name>
    </ligand>
</feature>
<comment type="caution">
    <text evidence="24">Lacks conserved residue(s) required for the propagation of feature annotation.</text>
</comment>
<evidence type="ECO:0000256" key="23">
    <source>
        <dbReference type="PIRSR" id="PIRSR600829-4"/>
    </source>
</evidence>
<dbReference type="PANTHER" id="PTHR34299">
    <property type="entry name" value="DIACYLGLYCEROL KINASE"/>
    <property type="match status" value="1"/>
</dbReference>
<evidence type="ECO:0000256" key="1">
    <source>
        <dbReference type="ARBA" id="ARBA00004429"/>
    </source>
</evidence>
<dbReference type="GO" id="GO:0005886">
    <property type="term" value="C:plasma membrane"/>
    <property type="evidence" value="ECO:0007669"/>
    <property type="project" value="UniProtKB-SubCell"/>
</dbReference>
<keyword evidence="11 22" id="KW-0547">Nucleotide-binding</keyword>
<comment type="similarity">
    <text evidence="2 24">Belongs to the bacterial diacylglycerol kinase family.</text>
</comment>
<dbReference type="Gene3D" id="1.10.287.3610">
    <property type="match status" value="1"/>
</dbReference>
<feature type="binding site" evidence="21">
    <location>
        <position position="57"/>
    </location>
    <ligand>
        <name>substrate</name>
    </ligand>
</feature>
<evidence type="ECO:0000256" key="6">
    <source>
        <dbReference type="ARBA" id="ARBA00022516"/>
    </source>
</evidence>
<evidence type="ECO:0000256" key="20">
    <source>
        <dbReference type="PIRSR" id="PIRSR600829-1"/>
    </source>
</evidence>
<comment type="cofactor">
    <cofactor evidence="23">
        <name>Mg(2+)</name>
        <dbReference type="ChEBI" id="CHEBI:18420"/>
    </cofactor>
    <text evidence="23">Mn(2+), Zn(2+), Cd(2+) and Co(2+) support activity to lesser extents.</text>
</comment>
<dbReference type="OrthoDB" id="9796011at2"/>
<feature type="binding site" evidence="22">
    <location>
        <position position="78"/>
    </location>
    <ligand>
        <name>ATP</name>
        <dbReference type="ChEBI" id="CHEBI:30616"/>
    </ligand>
</feature>
<feature type="binding site" evidence="21">
    <location>
        <begin position="32"/>
        <end position="36"/>
    </location>
    <ligand>
        <name>substrate</name>
    </ligand>
</feature>
<dbReference type="InterPro" id="IPR033718">
    <property type="entry name" value="DAGK_prok"/>
</dbReference>
<keyword evidence="9 24" id="KW-0812">Transmembrane</keyword>
<keyword evidence="14 23" id="KW-0460">Magnesium</keyword>
<dbReference type="InterPro" id="IPR036945">
    <property type="entry name" value="DAGK_sf"/>
</dbReference>
<feature type="binding site" evidence="22">
    <location>
        <position position="18"/>
    </location>
    <ligand>
        <name>ATP</name>
        <dbReference type="ChEBI" id="CHEBI:30616"/>
    </ligand>
</feature>
<evidence type="ECO:0000256" key="8">
    <source>
        <dbReference type="ARBA" id="ARBA00022679"/>
    </source>
</evidence>
<evidence type="ECO:0000256" key="13">
    <source>
        <dbReference type="ARBA" id="ARBA00022840"/>
    </source>
</evidence>
<comment type="function">
    <text evidence="24">Catalyzes the ATP-dependent phosphorylation of sn-l,2-diacylglycerol (DAG) to phosphatidic acid. Involved in the recycling of diacylglycerol produced as a by-product during membrane-derived oligosaccharide (MDO) biosynthesis.</text>
</comment>
<keyword evidence="26" id="KW-1185">Reference proteome</keyword>
<keyword evidence="10 23" id="KW-0479">Metal-binding</keyword>
<dbReference type="GO" id="GO:0005524">
    <property type="term" value="F:ATP binding"/>
    <property type="evidence" value="ECO:0007669"/>
    <property type="project" value="UniProtKB-KW"/>
</dbReference>
<reference evidence="26" key="1">
    <citation type="submission" date="2016-10" db="EMBL/GenBank/DDBJ databases">
        <authorList>
            <person name="Varghese N."/>
            <person name="Submissions S."/>
        </authorList>
    </citation>
    <scope>NUCLEOTIDE SEQUENCE [LARGE SCALE GENOMIC DNA]</scope>
    <source>
        <strain evidence="26">DSM 173</strain>
    </source>
</reference>
<keyword evidence="19 24" id="KW-1208">Phospholipid metabolism</keyword>
<comment type="catalytic activity">
    <reaction evidence="24">
        <text>a 1,2-diacyl-sn-glycerol + ATP = a 1,2-diacyl-sn-glycero-3-phosphate + ADP + H(+)</text>
        <dbReference type="Rhea" id="RHEA:10272"/>
        <dbReference type="ChEBI" id="CHEBI:15378"/>
        <dbReference type="ChEBI" id="CHEBI:17815"/>
        <dbReference type="ChEBI" id="CHEBI:30616"/>
        <dbReference type="ChEBI" id="CHEBI:58608"/>
        <dbReference type="ChEBI" id="CHEBI:456216"/>
        <dbReference type="EC" id="2.7.1.107"/>
    </reaction>
</comment>
<evidence type="ECO:0000256" key="19">
    <source>
        <dbReference type="ARBA" id="ARBA00023264"/>
    </source>
</evidence>
<keyword evidence="13 22" id="KW-0067">ATP-binding</keyword>
<dbReference type="GO" id="GO:0006654">
    <property type="term" value="P:phosphatidic acid biosynthetic process"/>
    <property type="evidence" value="ECO:0007669"/>
    <property type="project" value="InterPro"/>
</dbReference>
<feature type="binding site" evidence="22">
    <location>
        <begin position="96"/>
        <end position="97"/>
    </location>
    <ligand>
        <name>ATP</name>
        <dbReference type="ChEBI" id="CHEBI:30616"/>
    </ligand>
</feature>
<evidence type="ECO:0000256" key="24">
    <source>
        <dbReference type="RuleBase" id="RU363065"/>
    </source>
</evidence>